<organism evidence="2 3">
    <name type="scientific">Candidatus Nephthysia bennettiae</name>
    <dbReference type="NCBI Taxonomy" id="3127016"/>
    <lineage>
        <taxon>Bacteria</taxon>
        <taxon>Bacillati</taxon>
        <taxon>Candidatus Dormiibacterota</taxon>
        <taxon>Candidatus Dormibacteria</taxon>
        <taxon>Candidatus Dormibacterales</taxon>
        <taxon>Candidatus Dormibacteraceae</taxon>
        <taxon>Candidatus Nephthysia</taxon>
    </lineage>
</organism>
<proteinExistence type="predicted"/>
<reference evidence="2" key="1">
    <citation type="submission" date="2020-10" db="EMBL/GenBank/DDBJ databases">
        <title>Ca. Dormibacterota MAGs.</title>
        <authorList>
            <person name="Montgomery K."/>
        </authorList>
    </citation>
    <scope>NUCLEOTIDE SEQUENCE [LARGE SCALE GENOMIC DNA]</scope>
    <source>
        <strain evidence="2">SC8812_S17_10</strain>
    </source>
</reference>
<accession>A0A934K4D5</accession>
<name>A0A934K4D5_9BACT</name>
<protein>
    <submittedName>
        <fullName evidence="2">Helix-turn-helix domain-containing protein</fullName>
    </submittedName>
</protein>
<dbReference type="GO" id="GO:0003677">
    <property type="term" value="F:DNA binding"/>
    <property type="evidence" value="ECO:0007669"/>
    <property type="project" value="InterPro"/>
</dbReference>
<dbReference type="InterPro" id="IPR009061">
    <property type="entry name" value="DNA-bd_dom_put_sf"/>
</dbReference>
<dbReference type="EMBL" id="JAEKNR010000005">
    <property type="protein sequence ID" value="MBJ7596533.1"/>
    <property type="molecule type" value="Genomic_DNA"/>
</dbReference>
<gene>
    <name evidence="2" type="ORF">JF922_00370</name>
</gene>
<dbReference type="InterPro" id="IPR000551">
    <property type="entry name" value="MerR-type_HTH_dom"/>
</dbReference>
<feature type="domain" description="HTH merR-type" evidence="1">
    <location>
        <begin position="9"/>
        <end position="34"/>
    </location>
</feature>
<evidence type="ECO:0000313" key="2">
    <source>
        <dbReference type="EMBL" id="MBJ7596533.1"/>
    </source>
</evidence>
<evidence type="ECO:0000313" key="3">
    <source>
        <dbReference type="Proteomes" id="UP000612893"/>
    </source>
</evidence>
<dbReference type="AlphaFoldDB" id="A0A934K4D5"/>
<dbReference type="Gene3D" id="1.10.1660.10">
    <property type="match status" value="1"/>
</dbReference>
<dbReference type="Proteomes" id="UP000612893">
    <property type="component" value="Unassembled WGS sequence"/>
</dbReference>
<dbReference type="SUPFAM" id="SSF46955">
    <property type="entry name" value="Putative DNA-binding domain"/>
    <property type="match status" value="1"/>
</dbReference>
<comment type="caution">
    <text evidence="2">The sequence shown here is derived from an EMBL/GenBank/DDBJ whole genome shotgun (WGS) entry which is preliminary data.</text>
</comment>
<sequence length="65" mass="7740">MPDLRPLEEVAQLVGVHPTTIRYYLRKGWITRHRKPPLVRWQPVDLDEVIELRRRAGLDQPKSRS</sequence>
<dbReference type="Pfam" id="PF00376">
    <property type="entry name" value="MerR"/>
    <property type="match status" value="1"/>
</dbReference>
<keyword evidence="3" id="KW-1185">Reference proteome</keyword>
<evidence type="ECO:0000259" key="1">
    <source>
        <dbReference type="Pfam" id="PF00376"/>
    </source>
</evidence>
<dbReference type="GO" id="GO:0006355">
    <property type="term" value="P:regulation of DNA-templated transcription"/>
    <property type="evidence" value="ECO:0007669"/>
    <property type="project" value="InterPro"/>
</dbReference>